<dbReference type="Proteomes" id="UP000334340">
    <property type="component" value="Unassembled WGS sequence"/>
</dbReference>
<sequence length="144" mass="16247">MSYSVDVNVLLYASDTSSPKHPEAIRFLEERPSDPDLFCIAWSTLVAYLRIATHPRIFARPLSPSDALGNVESLLSLPRVRTLSEGEDFLDGYRGVTARFPVRGNLVPDAHLATLLQQYGVGRLYTADRDFRKFDFLEVVDPFE</sequence>
<dbReference type="InterPro" id="IPR002716">
    <property type="entry name" value="PIN_dom"/>
</dbReference>
<dbReference type="EMBL" id="CABIKM010000045">
    <property type="protein sequence ID" value="VUZ86163.1"/>
    <property type="molecule type" value="Genomic_DNA"/>
</dbReference>
<feature type="domain" description="PIN" evidence="6">
    <location>
        <begin position="5"/>
        <end position="136"/>
    </location>
</feature>
<dbReference type="NCBIfam" id="TIGR00028">
    <property type="entry name" value="Mtu_PIN_fam"/>
    <property type="match status" value="1"/>
</dbReference>
<evidence type="ECO:0000256" key="2">
    <source>
        <dbReference type="ARBA" id="ARBA00022722"/>
    </source>
</evidence>
<keyword evidence="4 5" id="KW-0378">Hydrolase</keyword>
<protein>
    <recommendedName>
        <fullName evidence="5">Ribonuclease VapC</fullName>
        <shortName evidence="5">RNase VapC</shortName>
        <ecNumber evidence="5">3.1.-.-</ecNumber>
    </recommendedName>
    <alternativeName>
        <fullName evidence="5">Toxin VapC</fullName>
    </alternativeName>
</protein>
<dbReference type="InterPro" id="IPR022907">
    <property type="entry name" value="VapC_family"/>
</dbReference>
<dbReference type="InterPro" id="IPR029060">
    <property type="entry name" value="PIN-like_dom_sf"/>
</dbReference>
<dbReference type="Pfam" id="PF01850">
    <property type="entry name" value="PIN"/>
    <property type="match status" value="1"/>
</dbReference>
<reference evidence="7 8" key="1">
    <citation type="submission" date="2019-07" db="EMBL/GenBank/DDBJ databases">
        <authorList>
            <person name="Cremers G."/>
        </authorList>
    </citation>
    <scope>NUCLEOTIDE SEQUENCE [LARGE SCALE GENOMIC DNA]</scope>
</reference>
<dbReference type="GO" id="GO:0000287">
    <property type="term" value="F:magnesium ion binding"/>
    <property type="evidence" value="ECO:0007669"/>
    <property type="project" value="UniProtKB-UniRule"/>
</dbReference>
<evidence type="ECO:0000313" key="7">
    <source>
        <dbReference type="EMBL" id="VUZ86163.1"/>
    </source>
</evidence>
<evidence type="ECO:0000256" key="3">
    <source>
        <dbReference type="ARBA" id="ARBA00022723"/>
    </source>
</evidence>
<keyword evidence="3 5" id="KW-0479">Metal-binding</keyword>
<dbReference type="HAMAP" id="MF_00265">
    <property type="entry name" value="VapC_Nob1"/>
    <property type="match status" value="1"/>
</dbReference>
<dbReference type="GO" id="GO:0004540">
    <property type="term" value="F:RNA nuclease activity"/>
    <property type="evidence" value="ECO:0007669"/>
    <property type="project" value="InterPro"/>
</dbReference>
<evidence type="ECO:0000313" key="8">
    <source>
        <dbReference type="Proteomes" id="UP000334340"/>
    </source>
</evidence>
<comment type="cofactor">
    <cofactor evidence="5">
        <name>Mg(2+)</name>
        <dbReference type="ChEBI" id="CHEBI:18420"/>
    </cofactor>
</comment>
<proteinExistence type="inferred from homology"/>
<gene>
    <name evidence="5" type="primary">vapC</name>
    <name evidence="7" type="ORF">MELA_02559</name>
</gene>
<keyword evidence="2 5" id="KW-0540">Nuclease</keyword>
<comment type="similarity">
    <text evidence="5">Belongs to the PINc/VapC protein family.</text>
</comment>
<feature type="binding site" evidence="5">
    <location>
        <position position="6"/>
    </location>
    <ligand>
        <name>Mg(2+)</name>
        <dbReference type="ChEBI" id="CHEBI:18420"/>
    </ligand>
</feature>
<dbReference type="GO" id="GO:0090729">
    <property type="term" value="F:toxin activity"/>
    <property type="evidence" value="ECO:0007669"/>
    <property type="project" value="UniProtKB-KW"/>
</dbReference>
<name>A0A564ZLV4_9BACT</name>
<evidence type="ECO:0000256" key="5">
    <source>
        <dbReference type="HAMAP-Rule" id="MF_00265"/>
    </source>
</evidence>
<dbReference type="InterPro" id="IPR006226">
    <property type="entry name" value="Mtu_PIN"/>
</dbReference>
<comment type="function">
    <text evidence="5">Toxic component of a toxin-antitoxin (TA) system. An RNase.</text>
</comment>
<accession>A0A564ZLV4</accession>
<evidence type="ECO:0000256" key="4">
    <source>
        <dbReference type="ARBA" id="ARBA00022801"/>
    </source>
</evidence>
<dbReference type="AlphaFoldDB" id="A0A564ZLV4"/>
<evidence type="ECO:0000256" key="1">
    <source>
        <dbReference type="ARBA" id="ARBA00022649"/>
    </source>
</evidence>
<keyword evidence="5" id="KW-0460">Magnesium</keyword>
<evidence type="ECO:0000259" key="6">
    <source>
        <dbReference type="Pfam" id="PF01850"/>
    </source>
</evidence>
<keyword evidence="1 5" id="KW-1277">Toxin-antitoxin system</keyword>
<feature type="binding site" evidence="5">
    <location>
        <position position="109"/>
    </location>
    <ligand>
        <name>Mg(2+)</name>
        <dbReference type="ChEBI" id="CHEBI:18420"/>
    </ligand>
</feature>
<keyword evidence="8" id="KW-1185">Reference proteome</keyword>
<dbReference type="GO" id="GO:0016788">
    <property type="term" value="F:hydrolase activity, acting on ester bonds"/>
    <property type="evidence" value="ECO:0007669"/>
    <property type="project" value="InterPro"/>
</dbReference>
<dbReference type="GO" id="GO:0045926">
    <property type="term" value="P:negative regulation of growth"/>
    <property type="evidence" value="ECO:0007669"/>
    <property type="project" value="UniProtKB-ARBA"/>
</dbReference>
<dbReference type="SUPFAM" id="SSF88723">
    <property type="entry name" value="PIN domain-like"/>
    <property type="match status" value="1"/>
</dbReference>
<dbReference type="EC" id="3.1.-.-" evidence="5"/>
<organism evidence="7 8">
    <name type="scientific">Candidatus Methylomirabilis lanthanidiphila</name>
    <dbReference type="NCBI Taxonomy" id="2211376"/>
    <lineage>
        <taxon>Bacteria</taxon>
        <taxon>Candidatus Methylomirabilota</taxon>
        <taxon>Candidatus Methylomirabilia</taxon>
        <taxon>Candidatus Methylomirabilales</taxon>
        <taxon>Candidatus Methylomirabilaceae</taxon>
        <taxon>Candidatus Methylomirabilis</taxon>
    </lineage>
</organism>
<keyword evidence="5" id="KW-0800">Toxin</keyword>